<organism evidence="2 3">
    <name type="scientific">Mesorhizobium muleiense</name>
    <dbReference type="NCBI Taxonomy" id="1004279"/>
    <lineage>
        <taxon>Bacteria</taxon>
        <taxon>Pseudomonadati</taxon>
        <taxon>Pseudomonadota</taxon>
        <taxon>Alphaproteobacteria</taxon>
        <taxon>Hyphomicrobiales</taxon>
        <taxon>Phyllobacteriaceae</taxon>
        <taxon>Mesorhizobium</taxon>
    </lineage>
</organism>
<accession>A0A1G9CJW2</accession>
<sequence length="424" mass="45741">MHSSFSMILGFAAALLCTGILPAGAQGLYPAYDDAFSARIANPTDNGALAQFVTVAVNAGQYDQAISSIEQYLIKHPRDARARLSASRLYYHVGSYELARRQAQYGLEVGDLSADEQQEAVRLLARIERALRGVTWEVALTGGMFSASTDFEPGGAEDDRTLVSPYGRAEGFIRWDLGTPSADALVLSGSLAATERFFTKDLSVPGAEETFIHGNAAITLDKGLPNSGIDSLRLLLSAFAVTDRFDSDVHETGVGLSGRFLVRPTVETTLFAGAGYIDLSSSKGIFADSRVFYEAGGSYRFRNGQALGLRLVGSTDFASGVGEIGRSYMGEVRYGGVVMEVPDLFAWSHQVAVSAGHSDTPDLSVGIGTNIQSDFWRIASESDFQLTEWQKVSVDLAYRETDFEIASGDRDSFELLVSYTLTLN</sequence>
<dbReference type="Proteomes" id="UP000198894">
    <property type="component" value="Unassembled WGS sequence"/>
</dbReference>
<evidence type="ECO:0000313" key="3">
    <source>
        <dbReference type="Proteomes" id="UP000198894"/>
    </source>
</evidence>
<keyword evidence="3" id="KW-1185">Reference proteome</keyword>
<evidence type="ECO:0000313" key="2">
    <source>
        <dbReference type="EMBL" id="SDK51794.1"/>
    </source>
</evidence>
<name>A0A1G9CJW2_9HYPH</name>
<feature type="signal peptide" evidence="1">
    <location>
        <begin position="1"/>
        <end position="25"/>
    </location>
</feature>
<dbReference type="AlphaFoldDB" id="A0A1G9CJW2"/>
<dbReference type="EMBL" id="FNEE01000016">
    <property type="protein sequence ID" value="SDK51794.1"/>
    <property type="molecule type" value="Genomic_DNA"/>
</dbReference>
<reference evidence="3" key="1">
    <citation type="submission" date="2016-10" db="EMBL/GenBank/DDBJ databases">
        <authorList>
            <person name="Varghese N."/>
            <person name="Submissions S."/>
        </authorList>
    </citation>
    <scope>NUCLEOTIDE SEQUENCE [LARGE SCALE GENOMIC DNA]</scope>
    <source>
        <strain evidence="3">CGMCC 1.11022</strain>
    </source>
</reference>
<gene>
    <name evidence="2" type="ORF">SAMN05428953_11686</name>
</gene>
<keyword evidence="1" id="KW-0732">Signal</keyword>
<dbReference type="Gene3D" id="1.25.40.10">
    <property type="entry name" value="Tetratricopeptide repeat domain"/>
    <property type="match status" value="1"/>
</dbReference>
<dbReference type="InterPro" id="IPR011990">
    <property type="entry name" value="TPR-like_helical_dom_sf"/>
</dbReference>
<dbReference type="SUPFAM" id="SSF48452">
    <property type="entry name" value="TPR-like"/>
    <property type="match status" value="1"/>
</dbReference>
<protein>
    <submittedName>
        <fullName evidence="2">Tetratricopeptide repeat-containing protein</fullName>
    </submittedName>
</protein>
<evidence type="ECO:0000256" key="1">
    <source>
        <dbReference type="SAM" id="SignalP"/>
    </source>
</evidence>
<proteinExistence type="predicted"/>
<feature type="chain" id="PRO_5011787377" evidence="1">
    <location>
        <begin position="26"/>
        <end position="424"/>
    </location>
</feature>